<evidence type="ECO:0000313" key="1">
    <source>
        <dbReference type="EMBL" id="RBP10375.1"/>
    </source>
</evidence>
<reference evidence="1 2" key="1">
    <citation type="submission" date="2018-06" db="EMBL/GenBank/DDBJ databases">
        <title>Genomic Encyclopedia of Type Strains, Phase IV (KMG-IV): sequencing the most valuable type-strain genomes for metagenomic binning, comparative biology and taxonomic classification.</title>
        <authorList>
            <person name="Goeker M."/>
        </authorList>
    </citation>
    <scope>NUCLEOTIDE SEQUENCE [LARGE SCALE GENOMIC DNA]</scope>
    <source>
        <strain evidence="1 2">DSM 24875</strain>
    </source>
</reference>
<organism evidence="1 2">
    <name type="scientific">Roseiarcus fermentans</name>
    <dbReference type="NCBI Taxonomy" id="1473586"/>
    <lineage>
        <taxon>Bacteria</taxon>
        <taxon>Pseudomonadati</taxon>
        <taxon>Pseudomonadota</taxon>
        <taxon>Alphaproteobacteria</taxon>
        <taxon>Hyphomicrobiales</taxon>
        <taxon>Roseiarcaceae</taxon>
        <taxon>Roseiarcus</taxon>
    </lineage>
</organism>
<dbReference type="OrthoDB" id="9966850at2"/>
<accession>A0A366F9I0</accession>
<gene>
    <name evidence="1" type="ORF">DFR50_11946</name>
</gene>
<name>A0A366F9I0_9HYPH</name>
<keyword evidence="2" id="KW-1185">Reference proteome</keyword>
<dbReference type="RefSeq" id="WP_113890501.1">
    <property type="nucleotide sequence ID" value="NZ_QNRK01000019.1"/>
</dbReference>
<sequence>MRLPFFDPTREEVVAVATDLIIRFGLEAQDEALHLTEVAANMRAVRNCQLYRLAAREIEKSFAEARTRRSRAPESEAAI</sequence>
<comment type="caution">
    <text evidence="1">The sequence shown here is derived from an EMBL/GenBank/DDBJ whole genome shotgun (WGS) entry which is preliminary data.</text>
</comment>
<proteinExistence type="predicted"/>
<dbReference type="EMBL" id="QNRK01000019">
    <property type="protein sequence ID" value="RBP10375.1"/>
    <property type="molecule type" value="Genomic_DNA"/>
</dbReference>
<evidence type="ECO:0000313" key="2">
    <source>
        <dbReference type="Proteomes" id="UP000253529"/>
    </source>
</evidence>
<dbReference type="Proteomes" id="UP000253529">
    <property type="component" value="Unassembled WGS sequence"/>
</dbReference>
<protein>
    <submittedName>
        <fullName evidence="1">Uncharacterized protein</fullName>
    </submittedName>
</protein>
<dbReference type="AlphaFoldDB" id="A0A366F9I0"/>